<dbReference type="Pfam" id="PF13302">
    <property type="entry name" value="Acetyltransf_3"/>
    <property type="match status" value="1"/>
</dbReference>
<comment type="caution">
    <text evidence="2">The sequence shown here is derived from an EMBL/GenBank/DDBJ whole genome shotgun (WGS) entry which is preliminary data.</text>
</comment>
<evidence type="ECO:0000313" key="2">
    <source>
        <dbReference type="EMBL" id="KAA1422702.1"/>
    </source>
</evidence>
<name>A0A5Q6RX89_9ACTN</name>
<reference evidence="2 3" key="1">
    <citation type="submission" date="2019-09" db="EMBL/GenBank/DDBJ databases">
        <title>Mumia zhuanghuii sp. nov. isolated from the intestinal contents of plateau pika (Ochotona curzoniae) in the Qinghai-Tibet plateau of China.</title>
        <authorList>
            <person name="Tian Z."/>
        </authorList>
    </citation>
    <scope>NUCLEOTIDE SEQUENCE [LARGE SCALE GENOMIC DNA]</scope>
    <source>
        <strain evidence="3">350</strain>
    </source>
</reference>
<dbReference type="OrthoDB" id="3533156at2"/>
<feature type="domain" description="N-acetyltransferase" evidence="1">
    <location>
        <begin position="19"/>
        <end position="193"/>
    </location>
</feature>
<dbReference type="PANTHER" id="PTHR43792">
    <property type="entry name" value="GNAT FAMILY, PUTATIVE (AFU_ORTHOLOGUE AFUA_3G00765)-RELATED-RELATED"/>
    <property type="match status" value="1"/>
</dbReference>
<dbReference type="SUPFAM" id="SSF55729">
    <property type="entry name" value="Acyl-CoA N-acyltransferases (Nat)"/>
    <property type="match status" value="1"/>
</dbReference>
<dbReference type="RefSeq" id="WP_149769652.1">
    <property type="nucleotide sequence ID" value="NZ_VDFQ02000003.1"/>
</dbReference>
<dbReference type="Proteomes" id="UP000307768">
    <property type="component" value="Unassembled WGS sequence"/>
</dbReference>
<dbReference type="Gene3D" id="3.40.630.30">
    <property type="match status" value="1"/>
</dbReference>
<proteinExistence type="predicted"/>
<evidence type="ECO:0000259" key="1">
    <source>
        <dbReference type="PROSITE" id="PS51186"/>
    </source>
</evidence>
<dbReference type="InterPro" id="IPR051531">
    <property type="entry name" value="N-acetyltransferase"/>
</dbReference>
<dbReference type="InterPro" id="IPR016181">
    <property type="entry name" value="Acyl_CoA_acyltransferase"/>
</dbReference>
<dbReference type="AlphaFoldDB" id="A0A5Q6RX89"/>
<organism evidence="2 3">
    <name type="scientific">Mumia zhuanghuii</name>
    <dbReference type="NCBI Taxonomy" id="2585211"/>
    <lineage>
        <taxon>Bacteria</taxon>
        <taxon>Bacillati</taxon>
        <taxon>Actinomycetota</taxon>
        <taxon>Actinomycetes</taxon>
        <taxon>Propionibacteriales</taxon>
        <taxon>Nocardioidaceae</taxon>
        <taxon>Mumia</taxon>
    </lineage>
</organism>
<dbReference type="PANTHER" id="PTHR43792:SF1">
    <property type="entry name" value="N-ACETYLTRANSFERASE DOMAIN-CONTAINING PROTEIN"/>
    <property type="match status" value="1"/>
</dbReference>
<accession>A0A5Q6RX89</accession>
<dbReference type="EMBL" id="VDFQ02000003">
    <property type="protein sequence ID" value="KAA1422702.1"/>
    <property type="molecule type" value="Genomic_DNA"/>
</dbReference>
<sequence>MTGLPPRTTLALPLHTDRLSLRPYALDDAPRVLDVQSRHDVIRWLGDPPYVPMETLDQAQTWINDLNALPDVDPRCIGLAVEAVETGVVVGTIMLTTLPKTDPVELQVGWHLHPDSIGHGYATEAARALFDAAYAHFDGSDGRPEVDRVWCDMFADNHPSAAVAVRLGLRDTGIRDDPWYDGEGHIFVTTRADWTAGRGGRPVR</sequence>
<evidence type="ECO:0000313" key="3">
    <source>
        <dbReference type="Proteomes" id="UP000307768"/>
    </source>
</evidence>
<dbReference type="InterPro" id="IPR000182">
    <property type="entry name" value="GNAT_dom"/>
</dbReference>
<protein>
    <submittedName>
        <fullName evidence="2">GNAT family N-acetyltransferase</fullName>
    </submittedName>
</protein>
<keyword evidence="2" id="KW-0808">Transferase</keyword>
<gene>
    <name evidence="2" type="ORF">FE697_011020</name>
</gene>
<dbReference type="PROSITE" id="PS51186">
    <property type="entry name" value="GNAT"/>
    <property type="match status" value="1"/>
</dbReference>
<dbReference type="GO" id="GO:0016747">
    <property type="term" value="F:acyltransferase activity, transferring groups other than amino-acyl groups"/>
    <property type="evidence" value="ECO:0007669"/>
    <property type="project" value="InterPro"/>
</dbReference>